<comment type="caution">
    <text evidence="3">The sequence shown here is derived from an EMBL/GenBank/DDBJ whole genome shotgun (WGS) entry which is preliminary data.</text>
</comment>
<sequence>MTKKDDSLDKGDKVSWKSHGREVTGEVTGKHTERTRAAGRTVDASDEEPQYEVESDRSGRTAVHKPDALRKKRGSGS</sequence>
<protein>
    <submittedName>
        <fullName evidence="3">DUF2945 domain-containing protein</fullName>
    </submittedName>
</protein>
<feature type="domain" description="Hypervirulence associated protein TUDOR" evidence="2">
    <location>
        <begin position="11"/>
        <end position="69"/>
    </location>
</feature>
<gene>
    <name evidence="3" type="ORF">EAO74_03745</name>
</gene>
<reference evidence="3" key="1">
    <citation type="submission" date="2018-10" db="EMBL/GenBank/DDBJ databases">
        <authorList>
            <person name="Hariharan J."/>
            <person name="Choudoir M.J."/>
            <person name="Diebold P."/>
            <person name="Panke-Buisse K."/>
            <person name="Campbell A.N."/>
            <person name="Buckley D.H."/>
        </authorList>
    </citation>
    <scope>NUCLEOTIDE SEQUENCE</scope>
    <source>
        <strain evidence="3">Gb1</strain>
    </source>
</reference>
<evidence type="ECO:0000256" key="1">
    <source>
        <dbReference type="SAM" id="MobiDB-lite"/>
    </source>
</evidence>
<dbReference type="Pfam" id="PF11160">
    <property type="entry name" value="Hva1_TUDOR"/>
    <property type="match status" value="1"/>
</dbReference>
<evidence type="ECO:0000313" key="3">
    <source>
        <dbReference type="EMBL" id="TXS33479.1"/>
    </source>
</evidence>
<proteinExistence type="predicted"/>
<feature type="region of interest" description="Disordered" evidence="1">
    <location>
        <begin position="1"/>
        <end position="77"/>
    </location>
</feature>
<dbReference type="AlphaFoldDB" id="A0A652LBT5"/>
<feature type="compositionally biased region" description="Basic and acidic residues" evidence="1">
    <location>
        <begin position="54"/>
        <end position="69"/>
    </location>
</feature>
<organism evidence="3">
    <name type="scientific">Streptomyces sp. gb1(2016)</name>
    <dbReference type="NCBI Taxonomy" id="1828321"/>
    <lineage>
        <taxon>Bacteria</taxon>
        <taxon>Bacillati</taxon>
        <taxon>Actinomycetota</taxon>
        <taxon>Actinomycetes</taxon>
        <taxon>Kitasatosporales</taxon>
        <taxon>Streptomycetaceae</taxon>
        <taxon>Streptomyces</taxon>
    </lineage>
</organism>
<dbReference type="EMBL" id="RDBM01000011">
    <property type="protein sequence ID" value="TXS33479.1"/>
    <property type="molecule type" value="Genomic_DNA"/>
</dbReference>
<dbReference type="RefSeq" id="WP_124279251.1">
    <property type="nucleotide sequence ID" value="NZ_RDBM01000011.1"/>
</dbReference>
<dbReference type="Gene3D" id="2.30.30.1060">
    <property type="match status" value="1"/>
</dbReference>
<name>A0A652LBT5_9ACTN</name>
<accession>A0A652LBT5</accession>
<dbReference type="InterPro" id="IPR021331">
    <property type="entry name" value="Hva1_TUDOR"/>
</dbReference>
<evidence type="ECO:0000259" key="2">
    <source>
        <dbReference type="Pfam" id="PF11160"/>
    </source>
</evidence>
<feature type="compositionally biased region" description="Acidic residues" evidence="1">
    <location>
        <begin position="44"/>
        <end position="53"/>
    </location>
</feature>
<feature type="compositionally biased region" description="Basic and acidic residues" evidence="1">
    <location>
        <begin position="1"/>
        <end position="36"/>
    </location>
</feature>